<evidence type="ECO:0000313" key="2">
    <source>
        <dbReference type="Proteomes" id="UP000085678"/>
    </source>
</evidence>
<dbReference type="Proteomes" id="UP000085678">
    <property type="component" value="Unplaced"/>
</dbReference>
<dbReference type="RefSeq" id="XP_013394441.2">
    <property type="nucleotide sequence ID" value="XM_013538987.2"/>
</dbReference>
<evidence type="ECO:0000313" key="3">
    <source>
        <dbReference type="RefSeq" id="XP_013394441.2"/>
    </source>
</evidence>
<keyword evidence="1" id="KW-0732">Signal</keyword>
<organism evidence="2 3">
    <name type="scientific">Lingula anatina</name>
    <name type="common">Brachiopod</name>
    <name type="synonym">Lingula unguis</name>
    <dbReference type="NCBI Taxonomy" id="7574"/>
    <lineage>
        <taxon>Eukaryota</taxon>
        <taxon>Metazoa</taxon>
        <taxon>Spiralia</taxon>
        <taxon>Lophotrochozoa</taxon>
        <taxon>Brachiopoda</taxon>
        <taxon>Linguliformea</taxon>
        <taxon>Lingulata</taxon>
        <taxon>Lingulida</taxon>
        <taxon>Linguloidea</taxon>
        <taxon>Lingulidae</taxon>
        <taxon>Lingula</taxon>
    </lineage>
</organism>
<accession>A0A1S3I999</accession>
<protein>
    <submittedName>
        <fullName evidence="3">Multiple epidermal growth factor-like domains protein 10</fullName>
    </submittedName>
</protein>
<sequence>MKVFFNILFLVVTFYYSEANKLCKTAADCSENGQIGMPDKIKCIKGECDWGKCGCERGYVLRYLGSEKLMQCVPLKKVGESCSTFDETGTCGAANSECKDGQCTCKSGYVKMWGGEHCGDPNQLLPSEGVTAGDTCTRGFYWNRILSATPRSCGCSSAAEWTMLSIIYNGPLYFLGKKYPICVSAKIGDMCMEDTDCYSNIYLSPASMICDTTSNRCSCLPGLKPSYDKSECSNQTKAHGESCSSSSCDASKGLVCGDTCATNRSSEEATTCRCGPWHITTGKTCTLRTVGSACFGDGNCQGISPNAQCVDGFCCNHNLWSAVSSAPNCVSSAILAETHLKQWQTMSSQGRT</sequence>
<keyword evidence="2" id="KW-1185">Reference proteome</keyword>
<proteinExistence type="predicted"/>
<dbReference type="OrthoDB" id="5912242at2759"/>
<dbReference type="AlphaFoldDB" id="A0A1S3I999"/>
<dbReference type="InParanoid" id="A0A1S3I999"/>
<reference evidence="3" key="1">
    <citation type="submission" date="2025-08" db="UniProtKB">
        <authorList>
            <consortium name="RefSeq"/>
        </authorList>
    </citation>
    <scope>IDENTIFICATION</scope>
    <source>
        <tissue evidence="3">Gonads</tissue>
    </source>
</reference>
<dbReference type="GeneID" id="106161913"/>
<gene>
    <name evidence="3" type="primary">LOC106161913</name>
</gene>
<dbReference type="KEGG" id="lak:106161913"/>
<evidence type="ECO:0000256" key="1">
    <source>
        <dbReference type="SAM" id="SignalP"/>
    </source>
</evidence>
<feature type="chain" id="PRO_5015156931" evidence="1">
    <location>
        <begin position="20"/>
        <end position="352"/>
    </location>
</feature>
<name>A0A1S3I999_LINAN</name>
<feature type="signal peptide" evidence="1">
    <location>
        <begin position="1"/>
        <end position="19"/>
    </location>
</feature>